<name>A0ACD0NQ28_9BASI</name>
<evidence type="ECO:0000313" key="1">
    <source>
        <dbReference type="EMBL" id="PWN47901.1"/>
    </source>
</evidence>
<organism evidence="1 2">
    <name type="scientific">Violaceomyces palustris</name>
    <dbReference type="NCBI Taxonomy" id="1673888"/>
    <lineage>
        <taxon>Eukaryota</taxon>
        <taxon>Fungi</taxon>
        <taxon>Dikarya</taxon>
        <taxon>Basidiomycota</taxon>
        <taxon>Ustilaginomycotina</taxon>
        <taxon>Ustilaginomycetes</taxon>
        <taxon>Violaceomycetales</taxon>
        <taxon>Violaceomycetaceae</taxon>
        <taxon>Violaceomyces</taxon>
    </lineage>
</organism>
<accession>A0ACD0NQ28</accession>
<protein>
    <submittedName>
        <fullName evidence="1">Uncharacterized protein</fullName>
    </submittedName>
</protein>
<dbReference type="EMBL" id="KZ820312">
    <property type="protein sequence ID" value="PWN47901.1"/>
    <property type="molecule type" value="Genomic_DNA"/>
</dbReference>
<sequence length="426" mass="45399">MASSRRAQIRSLCGPTGPLVDRTESYVAAIDIWAGQGNAKAIKNVGPGLVAICAWLAAESLESDKLDKSTAERASGLTPAQFRNAEKDLRLAIQALAGITRSPSRRRRRTKSTNATPTPSNPSTPTKSQSGTPSNLGTPSGKRKLALTEFDPKDRSPEALRAKAQAAQSGALFGLSTPTKSPGNRLKAVGGARKQLSDPSSPASSSAQGSPSNGKARQISNPDQVIASKVATAAALRSSPSTSASASLASSITLTPRSTRSSNRPPTLSQDLNVNPFLSLTMTPTKSRLQNSLAQPHTPSRSSPLKRSSAATLLETAPFFEEDDEEDDQEEASLFGGFDNGDADMGDDDEDDSADSEGEEEDPRLGFAELVQNVREPDEDGILEKEPEVKLRKVLERILPSLDSSGEEPSWDDEAYRDEMFVWIPI</sequence>
<proteinExistence type="predicted"/>
<keyword evidence="2" id="KW-1185">Reference proteome</keyword>
<reference evidence="1 2" key="1">
    <citation type="journal article" date="2018" name="Mol. Biol. Evol.">
        <title>Broad Genomic Sampling Reveals a Smut Pathogenic Ancestry of the Fungal Clade Ustilaginomycotina.</title>
        <authorList>
            <person name="Kijpornyongpan T."/>
            <person name="Mondo S.J."/>
            <person name="Barry K."/>
            <person name="Sandor L."/>
            <person name="Lee J."/>
            <person name="Lipzen A."/>
            <person name="Pangilinan J."/>
            <person name="LaButti K."/>
            <person name="Hainaut M."/>
            <person name="Henrissat B."/>
            <person name="Grigoriev I.V."/>
            <person name="Spatafora J.W."/>
            <person name="Aime M.C."/>
        </authorList>
    </citation>
    <scope>NUCLEOTIDE SEQUENCE [LARGE SCALE GENOMIC DNA]</scope>
    <source>
        <strain evidence="1 2">SA 807</strain>
    </source>
</reference>
<evidence type="ECO:0000313" key="2">
    <source>
        <dbReference type="Proteomes" id="UP000245626"/>
    </source>
</evidence>
<dbReference type="Proteomes" id="UP000245626">
    <property type="component" value="Unassembled WGS sequence"/>
</dbReference>
<gene>
    <name evidence="1" type="ORF">IE53DRAFT_371067</name>
</gene>